<dbReference type="Gene3D" id="3.30.1360.120">
    <property type="entry name" value="Probable tRNA modification gtpase trme, domain 1"/>
    <property type="match status" value="1"/>
</dbReference>
<dbReference type="Gene3D" id="3.30.70.1520">
    <property type="entry name" value="Heterotetrameric sarcosine oxidase"/>
    <property type="match status" value="1"/>
</dbReference>
<evidence type="ECO:0000313" key="2">
    <source>
        <dbReference type="Proteomes" id="UP000270743"/>
    </source>
</evidence>
<organism evidence="1 2">
    <name type="scientific">Paracoccus haematequi</name>
    <dbReference type="NCBI Taxonomy" id="2491866"/>
    <lineage>
        <taxon>Bacteria</taxon>
        <taxon>Pseudomonadati</taxon>
        <taxon>Pseudomonadota</taxon>
        <taxon>Alphaproteobacteria</taxon>
        <taxon>Rhodobacterales</taxon>
        <taxon>Paracoccaceae</taxon>
        <taxon>Paracoccus</taxon>
    </lineage>
</organism>
<proteinExistence type="predicted"/>
<dbReference type="EMBL" id="UZWE01000029">
    <property type="protein sequence ID" value="VDS08608.1"/>
    <property type="molecule type" value="Genomic_DNA"/>
</dbReference>
<sequence length="177" mass="18693">MMTSQKHDFAAAAIRIEDAAPALRLSLRVKPAHRDAVGRALGLDLPARVGQRAQAGDIQALCLGPDEWLIAAPEGAPLADAARAVYADAPHSLVDISDREITLRLSGPAVLDLLAACCPRNLAAMAVGSAARTVFDSATVILWRDGPADFRMDVWRSFAPHVRSLLAQAQAEIAAGL</sequence>
<dbReference type="InterPro" id="IPR007375">
    <property type="entry name" value="SoxG"/>
</dbReference>
<protein>
    <submittedName>
        <fullName evidence="1">Sarcosine oxidase, gamma subunit family</fullName>
    </submittedName>
</protein>
<accession>A0A3S4CIR7</accession>
<dbReference type="SUPFAM" id="SSF103025">
    <property type="entry name" value="Folate-binding domain"/>
    <property type="match status" value="1"/>
</dbReference>
<keyword evidence="2" id="KW-1185">Reference proteome</keyword>
<gene>
    <name evidence="1" type="ORF">PARHAE_01792</name>
</gene>
<dbReference type="InterPro" id="IPR027266">
    <property type="entry name" value="TrmE/GcvT-like"/>
</dbReference>
<dbReference type="AlphaFoldDB" id="A0A3S4CIR7"/>
<dbReference type="Proteomes" id="UP000270743">
    <property type="component" value="Unassembled WGS sequence"/>
</dbReference>
<reference evidence="1 2" key="1">
    <citation type="submission" date="2018-12" db="EMBL/GenBank/DDBJ databases">
        <authorList>
            <person name="Criscuolo A."/>
        </authorList>
    </citation>
    <scope>NUCLEOTIDE SEQUENCE [LARGE SCALE GENOMIC DNA]</scope>
    <source>
        <strain evidence="1">ACIP1116241</strain>
    </source>
</reference>
<evidence type="ECO:0000313" key="1">
    <source>
        <dbReference type="EMBL" id="VDS08608.1"/>
    </source>
</evidence>
<dbReference type="Pfam" id="PF04268">
    <property type="entry name" value="SoxG"/>
    <property type="match status" value="1"/>
</dbReference>
<name>A0A3S4CIR7_9RHOB</name>